<keyword evidence="3" id="KW-0489">Methyltransferase</keyword>
<protein>
    <submittedName>
        <fullName evidence="3">Class I SAM-dependent methyltransferase</fullName>
        <ecNumber evidence="3">2.1.1.-</ecNumber>
    </submittedName>
</protein>
<evidence type="ECO:0000259" key="1">
    <source>
        <dbReference type="Pfam" id="PF08242"/>
    </source>
</evidence>
<evidence type="ECO:0000313" key="4">
    <source>
        <dbReference type="Proteomes" id="UP001302329"/>
    </source>
</evidence>
<accession>A0ABU5SV74</accession>
<dbReference type="EC" id="2.1.1.-" evidence="3"/>
<dbReference type="InterPro" id="IPR018773">
    <property type="entry name" value="MeTrfase_reg_dom_prd"/>
</dbReference>
<dbReference type="CDD" id="cd02440">
    <property type="entry name" value="AdoMet_MTases"/>
    <property type="match status" value="1"/>
</dbReference>
<dbReference type="InterPro" id="IPR029063">
    <property type="entry name" value="SAM-dependent_MTases_sf"/>
</dbReference>
<keyword evidence="3" id="KW-0808">Transferase</keyword>
<dbReference type="PANTHER" id="PTHR43667">
    <property type="entry name" value="CYCLOPROPANE-FATTY-ACYL-PHOSPHOLIPID SYNTHASE"/>
    <property type="match status" value="1"/>
</dbReference>
<dbReference type="GO" id="GO:0032259">
    <property type="term" value="P:methylation"/>
    <property type="evidence" value="ECO:0007669"/>
    <property type="project" value="UniProtKB-KW"/>
</dbReference>
<feature type="domain" description="Methyltransferase regulatory" evidence="2">
    <location>
        <begin position="234"/>
        <end position="313"/>
    </location>
</feature>
<dbReference type="Pfam" id="PF08242">
    <property type="entry name" value="Methyltransf_12"/>
    <property type="match status" value="1"/>
</dbReference>
<evidence type="ECO:0000313" key="3">
    <source>
        <dbReference type="EMBL" id="MEA5442361.1"/>
    </source>
</evidence>
<dbReference type="EMBL" id="JAYGHY010000017">
    <property type="protein sequence ID" value="MEA5442361.1"/>
    <property type="molecule type" value="Genomic_DNA"/>
</dbReference>
<name>A0ABU5SV74_9CYAN</name>
<feature type="domain" description="Methyltransferase type 12" evidence="1">
    <location>
        <begin position="50"/>
        <end position="158"/>
    </location>
</feature>
<sequence>MESKPAYPIDKIYGAFLHRELSVSWLMLATLLGGRHRLEPALIHSGFHYLDFGCGHGLNLLFNAAAHPQASFYGLDLNPTHIAGAIARAEALGLPNVHFALADLKSFATGLPSTGPCRGWPEAYDVVVAHGLASWVGPEVREALVAAAGSLLRPGGIFYCSYNTYPGWLSRSTLQMLSVEEALRAGGSTSLAGIRKAAQILTGFTGTEDNTLPLGKELPGLRSLIERLQPMPEAYLVGEYQSAHQPLYVGPMHRLCAAHGLSHIGSATLAEMFPDMLDPQRRSLVMEADDLPMREVLLDLAINQTFRRDLFAKGPCLPSRPWRRQAMGELSLHLGAAPDDDANEFSTSLGLLGIDADFMRALKGTLSERPVSLGWLLDQSSLELEDLLMRLSVLLGAGVIGVSVPAKAGAEALQPAIAGFNERCLDQTTLGEEIGALLSPVLLQPISISVLEAFFLQVAHSDLASEDVVQLVWMGISMAGGNVKDKQGQPIEDPEQAVRQLQEFWETFARERLPVLWRLGIASAAAA</sequence>
<dbReference type="Gene3D" id="3.40.50.150">
    <property type="entry name" value="Vaccinia Virus protein VP39"/>
    <property type="match status" value="1"/>
</dbReference>
<organism evidence="3 4">
    <name type="scientific">Cyanobium gracile UHCC 0281</name>
    <dbReference type="NCBI Taxonomy" id="3110309"/>
    <lineage>
        <taxon>Bacteria</taxon>
        <taxon>Bacillati</taxon>
        <taxon>Cyanobacteriota</taxon>
        <taxon>Cyanophyceae</taxon>
        <taxon>Synechococcales</taxon>
        <taxon>Prochlorococcaceae</taxon>
        <taxon>Cyanobium</taxon>
    </lineage>
</organism>
<dbReference type="InterPro" id="IPR013217">
    <property type="entry name" value="Methyltransf_12"/>
</dbReference>
<dbReference type="RefSeq" id="WP_323356438.1">
    <property type="nucleotide sequence ID" value="NZ_JAYGHY010000017.1"/>
</dbReference>
<dbReference type="Proteomes" id="UP001302329">
    <property type="component" value="Unassembled WGS sequence"/>
</dbReference>
<proteinExistence type="predicted"/>
<dbReference type="GO" id="GO:0008168">
    <property type="term" value="F:methyltransferase activity"/>
    <property type="evidence" value="ECO:0007669"/>
    <property type="project" value="UniProtKB-KW"/>
</dbReference>
<dbReference type="Pfam" id="PF10119">
    <property type="entry name" value="MethyTransf_Reg"/>
    <property type="match status" value="1"/>
</dbReference>
<reference evidence="3 4" key="1">
    <citation type="submission" date="2023-12" db="EMBL/GenBank/DDBJ databases">
        <title>Baltic Sea Cyanobacteria.</title>
        <authorList>
            <person name="Delbaje E."/>
            <person name="Fewer D.P."/>
            <person name="Shishido T.K."/>
        </authorList>
    </citation>
    <scope>NUCLEOTIDE SEQUENCE [LARGE SCALE GENOMIC DNA]</scope>
    <source>
        <strain evidence="3 4">UHCC 0281</strain>
    </source>
</reference>
<gene>
    <name evidence="3" type="ORF">VB739_07340</name>
</gene>
<dbReference type="PANTHER" id="PTHR43667:SF2">
    <property type="entry name" value="FATTY ACID C-METHYL TRANSFERASE"/>
    <property type="match status" value="1"/>
</dbReference>
<evidence type="ECO:0000259" key="2">
    <source>
        <dbReference type="Pfam" id="PF10119"/>
    </source>
</evidence>
<dbReference type="SUPFAM" id="SSF53335">
    <property type="entry name" value="S-adenosyl-L-methionine-dependent methyltransferases"/>
    <property type="match status" value="1"/>
</dbReference>
<dbReference type="InterPro" id="IPR050723">
    <property type="entry name" value="CFA/CMAS"/>
</dbReference>
<keyword evidence="4" id="KW-1185">Reference proteome</keyword>
<comment type="caution">
    <text evidence="3">The sequence shown here is derived from an EMBL/GenBank/DDBJ whole genome shotgun (WGS) entry which is preliminary data.</text>
</comment>